<dbReference type="Proteomes" id="UP001146120">
    <property type="component" value="Unassembled WGS sequence"/>
</dbReference>
<comment type="caution">
    <text evidence="1">The sequence shown here is derived from an EMBL/GenBank/DDBJ whole genome shotgun (WGS) entry which is preliminary data.</text>
</comment>
<accession>A0AAV2ZIB3</accession>
<dbReference type="AlphaFoldDB" id="A0AAV2ZIB3"/>
<keyword evidence="2" id="KW-1185">Reference proteome</keyword>
<dbReference type="EMBL" id="DAKRPA010000007">
    <property type="protein sequence ID" value="DBA04549.1"/>
    <property type="molecule type" value="Genomic_DNA"/>
</dbReference>
<name>A0AAV2ZIB3_9STRA</name>
<sequence length="218" mass="24886">MDELAAIGAMVLTLKRRLEDVSLAHDHRMRELMSEVQRRFRRVNANVKRIAAQWVVREAHDDMSENRPTTLSKRPTDLCAGNKPAKLFTARERGGCKFTYSLRLNFWRLVEAMTRRGHTSDMAIDTIYATYGRSLAVTAILHAMLVVIARSLNPLQFYPIRTRLYAPFESLSKRAWSNQQIYAQQNGAAGLRFSVAPSSLSILPTPRSQHLSRSHCSW</sequence>
<reference evidence="1" key="1">
    <citation type="submission" date="2022-11" db="EMBL/GenBank/DDBJ databases">
        <authorList>
            <person name="Morgan W.R."/>
            <person name="Tartar A."/>
        </authorList>
    </citation>
    <scope>NUCLEOTIDE SEQUENCE</scope>
    <source>
        <strain evidence="1">ARSEF 373</strain>
    </source>
</reference>
<organism evidence="1 2">
    <name type="scientific">Lagenidium giganteum</name>
    <dbReference type="NCBI Taxonomy" id="4803"/>
    <lineage>
        <taxon>Eukaryota</taxon>
        <taxon>Sar</taxon>
        <taxon>Stramenopiles</taxon>
        <taxon>Oomycota</taxon>
        <taxon>Peronosporomycetes</taxon>
        <taxon>Pythiales</taxon>
        <taxon>Pythiaceae</taxon>
    </lineage>
</organism>
<reference evidence="1" key="2">
    <citation type="journal article" date="2023" name="Microbiol Resour">
        <title>Decontamination and Annotation of the Draft Genome Sequence of the Oomycete Lagenidium giganteum ARSEF 373.</title>
        <authorList>
            <person name="Morgan W.R."/>
            <person name="Tartar A."/>
        </authorList>
    </citation>
    <scope>NUCLEOTIDE SEQUENCE</scope>
    <source>
        <strain evidence="1">ARSEF 373</strain>
    </source>
</reference>
<proteinExistence type="predicted"/>
<protein>
    <submittedName>
        <fullName evidence="1">Uncharacterized protein</fullName>
    </submittedName>
</protein>
<evidence type="ECO:0000313" key="1">
    <source>
        <dbReference type="EMBL" id="DBA04549.1"/>
    </source>
</evidence>
<gene>
    <name evidence="1" type="ORF">N0F65_011097</name>
</gene>
<evidence type="ECO:0000313" key="2">
    <source>
        <dbReference type="Proteomes" id="UP001146120"/>
    </source>
</evidence>